<evidence type="ECO:0000313" key="4">
    <source>
        <dbReference type="Proteomes" id="UP000829196"/>
    </source>
</evidence>
<evidence type="ECO:0000256" key="2">
    <source>
        <dbReference type="SAM" id="SignalP"/>
    </source>
</evidence>
<protein>
    <submittedName>
        <fullName evidence="3">Uncharacterized protein</fullName>
    </submittedName>
</protein>
<keyword evidence="2" id="KW-0732">Signal</keyword>
<keyword evidence="4" id="KW-1185">Reference proteome</keyword>
<accession>A0A8T3AKF9</accession>
<feature type="signal peptide" evidence="2">
    <location>
        <begin position="1"/>
        <end position="17"/>
    </location>
</feature>
<dbReference type="AlphaFoldDB" id="A0A8T3AKF9"/>
<evidence type="ECO:0000313" key="3">
    <source>
        <dbReference type="EMBL" id="KAI0496899.1"/>
    </source>
</evidence>
<dbReference type="Proteomes" id="UP000829196">
    <property type="component" value="Unassembled WGS sequence"/>
</dbReference>
<reference evidence="3" key="1">
    <citation type="journal article" date="2022" name="Front. Genet.">
        <title>Chromosome-Scale Assembly of the Dendrobium nobile Genome Provides Insights Into the Molecular Mechanism of the Biosynthesis of the Medicinal Active Ingredient of Dendrobium.</title>
        <authorList>
            <person name="Xu Q."/>
            <person name="Niu S.-C."/>
            <person name="Li K.-L."/>
            <person name="Zheng P.-J."/>
            <person name="Zhang X.-J."/>
            <person name="Jia Y."/>
            <person name="Liu Y."/>
            <person name="Niu Y.-X."/>
            <person name="Yu L.-H."/>
            <person name="Chen D.-F."/>
            <person name="Zhang G.-Q."/>
        </authorList>
    </citation>
    <scope>NUCLEOTIDE SEQUENCE</scope>
    <source>
        <tissue evidence="3">Leaf</tissue>
    </source>
</reference>
<name>A0A8T3AKF9_DENNO</name>
<proteinExistence type="predicted"/>
<feature type="chain" id="PRO_5035939511" evidence="2">
    <location>
        <begin position="18"/>
        <end position="405"/>
    </location>
</feature>
<organism evidence="3 4">
    <name type="scientific">Dendrobium nobile</name>
    <name type="common">Orchid</name>
    <dbReference type="NCBI Taxonomy" id="94219"/>
    <lineage>
        <taxon>Eukaryota</taxon>
        <taxon>Viridiplantae</taxon>
        <taxon>Streptophyta</taxon>
        <taxon>Embryophyta</taxon>
        <taxon>Tracheophyta</taxon>
        <taxon>Spermatophyta</taxon>
        <taxon>Magnoliopsida</taxon>
        <taxon>Liliopsida</taxon>
        <taxon>Asparagales</taxon>
        <taxon>Orchidaceae</taxon>
        <taxon>Epidendroideae</taxon>
        <taxon>Malaxideae</taxon>
        <taxon>Dendrobiinae</taxon>
        <taxon>Dendrobium</taxon>
    </lineage>
</organism>
<gene>
    <name evidence="3" type="ORF">KFK09_023225</name>
</gene>
<dbReference type="EMBL" id="JAGYWB010000016">
    <property type="protein sequence ID" value="KAI0496899.1"/>
    <property type="molecule type" value="Genomic_DNA"/>
</dbReference>
<feature type="region of interest" description="Disordered" evidence="1">
    <location>
        <begin position="386"/>
        <end position="405"/>
    </location>
</feature>
<comment type="caution">
    <text evidence="3">The sequence shown here is derived from an EMBL/GenBank/DDBJ whole genome shotgun (WGS) entry which is preliminary data.</text>
</comment>
<evidence type="ECO:0000256" key="1">
    <source>
        <dbReference type="SAM" id="MobiDB-lite"/>
    </source>
</evidence>
<sequence>MWLFWAWLATERWLLHGWPGDPLLRQPMQCQPLVVFVIILDLTSPFLFLLDPKYRLLGLPYPDGWHTLRNDLKLVALLGLSSHRGVTAAWMAMRYSYQATDAVATCDVVHTACEISFPYCSSLNWIFLPRSAGTILRSSRPISALKTTDFWSVFWNDFCTGSSRPILDRPVTIRYDKNPESKIEIIGLRNRPGRLDFVLIGQDDVAIGRADQANDIRKSARFEERENHFIKRKYLRREKEKGKEKESWISEAAERFLSVATIERIEDLAVWAREQEIEIDPDLQEEFLKVCSERMVGRVMIDPIKILSFRRRQSNQSDIRILVGIHELLRPRSQRGNCRMDGQGILSSGNRCGPLSVMEVGKTVVGKRQRSERPLSGDIGRSCWQHQSSTIGDEQPEHKCKNPVT</sequence>
<feature type="compositionally biased region" description="Basic and acidic residues" evidence="1">
    <location>
        <begin position="395"/>
        <end position="405"/>
    </location>
</feature>